<evidence type="ECO:0000313" key="3">
    <source>
        <dbReference type="EMBL" id="SMP23901.1"/>
    </source>
</evidence>
<comment type="caution">
    <text evidence="3">The sequence shown here is derived from an EMBL/GenBank/DDBJ whole genome shotgun (WGS) entry which is preliminary data.</text>
</comment>
<dbReference type="Pfam" id="PF03435">
    <property type="entry name" value="Sacchrp_dh_NADP"/>
    <property type="match status" value="1"/>
</dbReference>
<dbReference type="Proteomes" id="UP001157961">
    <property type="component" value="Unassembled WGS sequence"/>
</dbReference>
<dbReference type="PANTHER" id="PTHR43796">
    <property type="entry name" value="CARBOXYNORSPERMIDINE SYNTHASE"/>
    <property type="match status" value="1"/>
</dbReference>
<dbReference type="PANTHER" id="PTHR43796:SF2">
    <property type="entry name" value="CARBOXYNORSPERMIDINE SYNTHASE"/>
    <property type="match status" value="1"/>
</dbReference>
<dbReference type="EMBL" id="FXTY01000004">
    <property type="protein sequence ID" value="SMP23901.1"/>
    <property type="molecule type" value="Genomic_DNA"/>
</dbReference>
<evidence type="ECO:0000259" key="2">
    <source>
        <dbReference type="Pfam" id="PF13761"/>
    </source>
</evidence>
<organism evidence="3 4">
    <name type="scientific">Shimia sagamensis</name>
    <dbReference type="NCBI Taxonomy" id="1566352"/>
    <lineage>
        <taxon>Bacteria</taxon>
        <taxon>Pseudomonadati</taxon>
        <taxon>Pseudomonadota</taxon>
        <taxon>Alphaproteobacteria</taxon>
        <taxon>Rhodobacterales</taxon>
        <taxon>Roseobacteraceae</taxon>
    </lineage>
</organism>
<reference evidence="3 4" key="1">
    <citation type="submission" date="2017-05" db="EMBL/GenBank/DDBJ databases">
        <authorList>
            <person name="Varghese N."/>
            <person name="Submissions S."/>
        </authorList>
    </citation>
    <scope>NUCLEOTIDE SEQUENCE [LARGE SCALE GENOMIC DNA]</scope>
    <source>
        <strain evidence="3 4">DSM 29734</strain>
    </source>
</reference>
<evidence type="ECO:0000259" key="1">
    <source>
        <dbReference type="Pfam" id="PF03435"/>
    </source>
</evidence>
<sequence>MKIVVLGGYGVFGSRLTELLLRDGHEVTIVGRDAGKADALATRLGCDWAAFDIHRDAEKLLELKPEVVIDAAGPFQAYGADGYHVARLCIDIGADYLDLADDAAFAQGISGLDEAAKAAGRRVLSGVSSVPALSGAVAAELCRDMAQVDLIETAILPGNQAPRGASVMASILSQLGAAVPVWRGSRWQDQKGWSDARSVTLMPGLTRRARFIEVPDICLFPKVFGARSVMFRAGMELGILNWGMAIVAAVRSVWPFEITTRRLAVFRSLAQILQPFGTDRGGMAVDVVGAVSGATVRRSWRLVAEAGEGPFMPAVAARAVVRNLADIPPGARACVTEVPLKEMQAAFADLQVHDTRSEKLWVPQFQKALGAFWDRLPAAVQDAHRVVDVTRLHGHAQIERGNGLLAVAAARVFGFPKATERCQVSVTKTVTEKGEVWARDFGGHVMRSRCELAPKEGRFRERFGAFLFEMDLKVEDAEVHMPVRRAWCLGVALPKILLPFSDTREFERDGTFHFDVALYAPTGSLMVRYRGSLLPVGSDAPILQN</sequence>
<dbReference type="InterPro" id="IPR036291">
    <property type="entry name" value="NAD(P)-bd_dom_sf"/>
</dbReference>
<dbReference type="RefSeq" id="WP_283426408.1">
    <property type="nucleotide sequence ID" value="NZ_FXTY01000004.1"/>
</dbReference>
<dbReference type="InterPro" id="IPR025311">
    <property type="entry name" value="DUF4166"/>
</dbReference>
<dbReference type="Pfam" id="PF13761">
    <property type="entry name" value="DUF4166"/>
    <property type="match status" value="1"/>
</dbReference>
<accession>A0ABY1P1Z4</accession>
<dbReference type="SUPFAM" id="SSF51735">
    <property type="entry name" value="NAD(P)-binding Rossmann-fold domains"/>
    <property type="match status" value="1"/>
</dbReference>
<gene>
    <name evidence="3" type="ORF">SAMN06265373_104468</name>
</gene>
<feature type="domain" description="Saccharopine dehydrogenase NADP binding" evidence="1">
    <location>
        <begin position="3"/>
        <end position="121"/>
    </location>
</feature>
<name>A0ABY1P1Z4_9RHOB</name>
<proteinExistence type="predicted"/>
<dbReference type="InterPro" id="IPR005097">
    <property type="entry name" value="Sacchrp_dh_NADP-bd"/>
</dbReference>
<feature type="domain" description="DUF4166" evidence="2">
    <location>
        <begin position="376"/>
        <end position="533"/>
    </location>
</feature>
<evidence type="ECO:0000313" key="4">
    <source>
        <dbReference type="Proteomes" id="UP001157961"/>
    </source>
</evidence>
<dbReference type="Gene3D" id="3.40.50.720">
    <property type="entry name" value="NAD(P)-binding Rossmann-like Domain"/>
    <property type="match status" value="1"/>
</dbReference>
<keyword evidence="4" id="KW-1185">Reference proteome</keyword>
<protein>
    <submittedName>
        <fullName evidence="3">Saccharopine dehydrogenase NADP binding domain-containing protein</fullName>
    </submittedName>
</protein>